<dbReference type="HOGENOM" id="CLU_112468_0_0_6"/>
<feature type="domain" description="DUF6484" evidence="1">
    <location>
        <begin position="25"/>
        <end position="85"/>
    </location>
</feature>
<dbReference type="OrthoDB" id="3078443at2"/>
<sequence>MNALTTSEPATASDKQGTQTNGLLIGWVVSIDSQGMPLVAWNEETKQSPQPALATIPVSEQDRGRQIALSFAQNANSQPIIIGFLFSQLDNAIAYTQTSSPEIDITSPSPAKVRVNDKTLDIQADKSITIRCGKARITLTADGKILLQGEQVLSRARGAHRIRGGSIQLN</sequence>
<evidence type="ECO:0000313" key="3">
    <source>
        <dbReference type="Proteomes" id="UP000000238"/>
    </source>
</evidence>
<dbReference type="InterPro" id="IPR045506">
    <property type="entry name" value="DUF6484"/>
</dbReference>
<dbReference type="AlphaFoldDB" id="Q2SAG6"/>
<gene>
    <name evidence="2" type="ordered locus">HCH_05703</name>
</gene>
<dbReference type="STRING" id="349521.HCH_05703"/>
<organism evidence="2 3">
    <name type="scientific">Hahella chejuensis (strain KCTC 2396)</name>
    <dbReference type="NCBI Taxonomy" id="349521"/>
    <lineage>
        <taxon>Bacteria</taxon>
        <taxon>Pseudomonadati</taxon>
        <taxon>Pseudomonadota</taxon>
        <taxon>Gammaproteobacteria</taxon>
        <taxon>Oceanospirillales</taxon>
        <taxon>Hahellaceae</taxon>
        <taxon>Hahella</taxon>
    </lineage>
</organism>
<evidence type="ECO:0000313" key="2">
    <source>
        <dbReference type="EMBL" id="ABC32358.1"/>
    </source>
</evidence>
<evidence type="ECO:0000259" key="1">
    <source>
        <dbReference type="Pfam" id="PF20093"/>
    </source>
</evidence>
<reference evidence="2 3" key="1">
    <citation type="journal article" date="2005" name="Nucleic Acids Res.">
        <title>Genomic blueprint of Hahella chejuensis, a marine microbe producing an algicidal agent.</title>
        <authorList>
            <person name="Jeong H."/>
            <person name="Yim J.H."/>
            <person name="Lee C."/>
            <person name="Choi S.-H."/>
            <person name="Park Y.K."/>
            <person name="Yoon S.H."/>
            <person name="Hur C.-G."/>
            <person name="Kang H.-Y."/>
            <person name="Kim D."/>
            <person name="Lee H.H."/>
            <person name="Park K.H."/>
            <person name="Park S.-H."/>
            <person name="Park H.-S."/>
            <person name="Lee H.K."/>
            <person name="Oh T.K."/>
            <person name="Kim J.F."/>
        </authorList>
    </citation>
    <scope>NUCLEOTIDE SEQUENCE [LARGE SCALE GENOMIC DNA]</scope>
    <source>
        <strain evidence="2 3">KCTC 2396</strain>
    </source>
</reference>
<dbReference type="eggNOG" id="ENOG5032SEB">
    <property type="taxonomic scope" value="Bacteria"/>
</dbReference>
<protein>
    <submittedName>
        <fullName evidence="2">Uncharacterized protein conserved in bacteria</fullName>
    </submittedName>
</protein>
<dbReference type="EMBL" id="CP000155">
    <property type="protein sequence ID" value="ABC32358.1"/>
    <property type="molecule type" value="Genomic_DNA"/>
</dbReference>
<name>Q2SAG6_HAHCH</name>
<dbReference type="KEGG" id="hch:HCH_05703"/>
<dbReference type="Pfam" id="PF20093">
    <property type="entry name" value="DUF6484"/>
    <property type="match status" value="1"/>
</dbReference>
<proteinExistence type="predicted"/>
<dbReference type="Proteomes" id="UP000000238">
    <property type="component" value="Chromosome"/>
</dbReference>
<keyword evidence="3" id="KW-1185">Reference proteome</keyword>
<accession>Q2SAG6</accession>
<dbReference type="RefSeq" id="WP_011399417.1">
    <property type="nucleotide sequence ID" value="NC_007645.1"/>
</dbReference>